<dbReference type="Gene3D" id="3.20.20.450">
    <property type="entry name" value="EAL domain"/>
    <property type="match status" value="1"/>
</dbReference>
<accession>A0A859FER8</accession>
<gene>
    <name evidence="2" type="ORF">FLK61_31975</name>
</gene>
<dbReference type="Pfam" id="PF10388">
    <property type="entry name" value="YkuI_C"/>
    <property type="match status" value="1"/>
</dbReference>
<evidence type="ECO:0000259" key="1">
    <source>
        <dbReference type="PROSITE" id="PS50883"/>
    </source>
</evidence>
<dbReference type="PROSITE" id="PS50883">
    <property type="entry name" value="EAL"/>
    <property type="match status" value="1"/>
</dbReference>
<protein>
    <submittedName>
        <fullName evidence="2">EAL domain-containing protein</fullName>
    </submittedName>
</protein>
<dbReference type="InterPro" id="IPR029151">
    <property type="entry name" value="Sensor-like_sf"/>
</dbReference>
<dbReference type="KEGG" id="psua:FLK61_31975"/>
<dbReference type="SMART" id="SM00052">
    <property type="entry name" value="EAL"/>
    <property type="match status" value="1"/>
</dbReference>
<dbReference type="AlphaFoldDB" id="A0A859FER8"/>
<dbReference type="InterPro" id="IPR050706">
    <property type="entry name" value="Cyclic-di-GMP_PDE-like"/>
</dbReference>
<proteinExistence type="predicted"/>
<dbReference type="PANTHER" id="PTHR33121:SF82">
    <property type="entry name" value="SIGNAL TRANSDUCTION PROTEIN CONTAINING A EAL DOMAIN"/>
    <property type="match status" value="1"/>
</dbReference>
<dbReference type="SUPFAM" id="SSF103190">
    <property type="entry name" value="Sensory domain-like"/>
    <property type="match status" value="1"/>
</dbReference>
<dbReference type="InterPro" id="IPR001633">
    <property type="entry name" value="EAL_dom"/>
</dbReference>
<evidence type="ECO:0000313" key="3">
    <source>
        <dbReference type="Proteomes" id="UP000318138"/>
    </source>
</evidence>
<reference evidence="3" key="1">
    <citation type="submission" date="2019-07" db="EMBL/GenBank/DDBJ databases">
        <title>Bacillus alkalisoli sp. nov. isolated from saline soil.</title>
        <authorList>
            <person name="Sun J.-Q."/>
            <person name="Xu L."/>
        </authorList>
    </citation>
    <scope>NUCLEOTIDE SEQUENCE [LARGE SCALE GENOMIC DNA]</scope>
    <source>
        <strain evidence="3">M4U3P1</strain>
    </source>
</reference>
<dbReference type="InterPro" id="IPR018842">
    <property type="entry name" value="YkuI_C"/>
</dbReference>
<dbReference type="EMBL" id="CP041372">
    <property type="protein sequence ID" value="QKS71328.1"/>
    <property type="molecule type" value="Genomic_DNA"/>
</dbReference>
<dbReference type="CDD" id="cd01948">
    <property type="entry name" value="EAL"/>
    <property type="match status" value="1"/>
</dbReference>
<dbReference type="PANTHER" id="PTHR33121">
    <property type="entry name" value="CYCLIC DI-GMP PHOSPHODIESTERASE PDEF"/>
    <property type="match status" value="1"/>
</dbReference>
<organism evidence="2 3">
    <name type="scientific">Paenalkalicoccus suaedae</name>
    <dbReference type="NCBI Taxonomy" id="2592382"/>
    <lineage>
        <taxon>Bacteria</taxon>
        <taxon>Bacillati</taxon>
        <taxon>Bacillota</taxon>
        <taxon>Bacilli</taxon>
        <taxon>Bacillales</taxon>
        <taxon>Bacillaceae</taxon>
        <taxon>Paenalkalicoccus</taxon>
    </lineage>
</organism>
<sequence length="402" mass="47425">MDALYVMDRMDTIHPYYQPVINADDFKVIGYEVLGRIEGESGVTSLGPFFTDATIPPEYKWEVDRELYKQAVAWALTDESKPKLHFNVDALVLGPLNKVEELMQLFASFENDGLLKQQVVFEIRLQGFKGELDEMTHVFHYMRASGYTVSLDDVRITDTHLDQFSTLEPNIIKVDVSDLRETTSYTTYSEILDTLAFYTRKLGTTLHFKGIQNTHQLQMAWRHGGRYLQGYLFQKPASERIPVESFKDLVKASINTFIDSQHKRLSKELKLLKRFDRSVVDCYKKENEEALLEKLSAIFRHESFRMYICDSYGYQLSPNWRKNEEIWDRDDRAVGKNWSWRTYFLDQVMEMNFNKNGMLSDKYRDIETNEVIRTYSFPINEEAYLFIDLDPLYLYEQNWLLQ</sequence>
<dbReference type="GO" id="GO:0071111">
    <property type="term" value="F:cyclic-guanylate-specific phosphodiesterase activity"/>
    <property type="evidence" value="ECO:0007669"/>
    <property type="project" value="InterPro"/>
</dbReference>
<dbReference type="InterPro" id="IPR035919">
    <property type="entry name" value="EAL_sf"/>
</dbReference>
<feature type="domain" description="EAL" evidence="1">
    <location>
        <begin position="1"/>
        <end position="250"/>
    </location>
</feature>
<keyword evidence="3" id="KW-1185">Reference proteome</keyword>
<evidence type="ECO:0000313" key="2">
    <source>
        <dbReference type="EMBL" id="QKS71328.1"/>
    </source>
</evidence>
<dbReference type="Proteomes" id="UP000318138">
    <property type="component" value="Chromosome"/>
</dbReference>
<dbReference type="RefSeq" id="WP_176009363.1">
    <property type="nucleotide sequence ID" value="NZ_CP041372.2"/>
</dbReference>
<dbReference type="Gene3D" id="3.30.450.20">
    <property type="entry name" value="PAS domain"/>
    <property type="match status" value="1"/>
</dbReference>
<name>A0A859FER8_9BACI</name>
<dbReference type="Pfam" id="PF00563">
    <property type="entry name" value="EAL"/>
    <property type="match status" value="1"/>
</dbReference>
<dbReference type="SUPFAM" id="SSF141868">
    <property type="entry name" value="EAL domain-like"/>
    <property type="match status" value="1"/>
</dbReference>